<comment type="similarity">
    <text evidence="11 14">Belongs to the fluoride channel Fluc/FEX (TC 1.A.43) family.</text>
</comment>
<keyword evidence="10 14" id="KW-0407">Ion channel</keyword>
<keyword evidence="4 14" id="KW-0812">Transmembrane</keyword>
<feature type="transmembrane region" description="Helical" evidence="14">
    <location>
        <begin position="35"/>
        <end position="56"/>
    </location>
</feature>
<keyword evidence="6 14" id="KW-1133">Transmembrane helix</keyword>
<comment type="catalytic activity">
    <reaction evidence="12">
        <text>fluoride(in) = fluoride(out)</text>
        <dbReference type="Rhea" id="RHEA:76159"/>
        <dbReference type="ChEBI" id="CHEBI:17051"/>
    </reaction>
    <physiologicalReaction direction="left-to-right" evidence="12">
        <dbReference type="Rhea" id="RHEA:76160"/>
    </physiologicalReaction>
</comment>
<proteinExistence type="inferred from homology"/>
<protein>
    <recommendedName>
        <fullName evidence="14">Fluoride-specific ion channel FluC</fullName>
    </recommendedName>
</protein>
<keyword evidence="5 14" id="KW-0479">Metal-binding</keyword>
<evidence type="ECO:0000256" key="12">
    <source>
        <dbReference type="ARBA" id="ARBA00035585"/>
    </source>
</evidence>
<keyword evidence="8 14" id="KW-0406">Ion transport</keyword>
<dbReference type="PANTHER" id="PTHR28259">
    <property type="entry name" value="FLUORIDE EXPORT PROTEIN 1-RELATED"/>
    <property type="match status" value="1"/>
</dbReference>
<keyword evidence="3 14" id="KW-1003">Cell membrane</keyword>
<comment type="function">
    <text evidence="13 14">Fluoride-specific ion channel. Important for reducing fluoride concentration in the cell, thus reducing its toxicity.</text>
</comment>
<evidence type="ECO:0000256" key="5">
    <source>
        <dbReference type="ARBA" id="ARBA00022723"/>
    </source>
</evidence>
<accession>A0ABS2QTK2</accession>
<feature type="binding site" evidence="14">
    <location>
        <position position="79"/>
    </location>
    <ligand>
        <name>Na(+)</name>
        <dbReference type="ChEBI" id="CHEBI:29101"/>
        <note>structural</note>
    </ligand>
</feature>
<evidence type="ECO:0000256" key="6">
    <source>
        <dbReference type="ARBA" id="ARBA00022989"/>
    </source>
</evidence>
<feature type="transmembrane region" description="Helical" evidence="14">
    <location>
        <begin position="68"/>
        <end position="91"/>
    </location>
</feature>
<evidence type="ECO:0000256" key="8">
    <source>
        <dbReference type="ARBA" id="ARBA00023065"/>
    </source>
</evidence>
<reference evidence="15 16" key="1">
    <citation type="submission" date="2021-01" db="EMBL/GenBank/DDBJ databases">
        <title>Genomic Encyclopedia of Type Strains, Phase IV (KMG-IV): sequencing the most valuable type-strain genomes for metagenomic binning, comparative biology and taxonomic classification.</title>
        <authorList>
            <person name="Goeker M."/>
        </authorList>
    </citation>
    <scope>NUCLEOTIDE SEQUENCE [LARGE SCALE GENOMIC DNA]</scope>
    <source>
        <strain evidence="15 16">DSM 104297</strain>
    </source>
</reference>
<gene>
    <name evidence="14" type="primary">fluC</name>
    <name evidence="14" type="synonym">crcB</name>
    <name evidence="15" type="ORF">JOC83_001559</name>
</gene>
<evidence type="ECO:0000256" key="4">
    <source>
        <dbReference type="ARBA" id="ARBA00022692"/>
    </source>
</evidence>
<feature type="transmembrane region" description="Helical" evidence="14">
    <location>
        <begin position="6"/>
        <end position="23"/>
    </location>
</feature>
<evidence type="ECO:0000256" key="11">
    <source>
        <dbReference type="ARBA" id="ARBA00035120"/>
    </source>
</evidence>
<evidence type="ECO:0000256" key="13">
    <source>
        <dbReference type="ARBA" id="ARBA00049940"/>
    </source>
</evidence>
<keyword evidence="2 14" id="KW-0813">Transport</keyword>
<evidence type="ECO:0000256" key="1">
    <source>
        <dbReference type="ARBA" id="ARBA00004651"/>
    </source>
</evidence>
<evidence type="ECO:0000256" key="2">
    <source>
        <dbReference type="ARBA" id="ARBA00022448"/>
    </source>
</evidence>
<evidence type="ECO:0000256" key="10">
    <source>
        <dbReference type="ARBA" id="ARBA00023303"/>
    </source>
</evidence>
<sequence>MNSFYIMIGGSLGAILRYLLGLFMMKKYSNPPFPLAMLVVNILGSAGLGAFYGYYYNAMPPTTAYSDSLFLTIAIGFFGAFTTFSTFSVEAMMLLQRQSYKALSIYIGLSFIGSIGFFLLFFLGAQAISF</sequence>
<evidence type="ECO:0000313" key="16">
    <source>
        <dbReference type="Proteomes" id="UP000809829"/>
    </source>
</evidence>
<keyword evidence="7 14" id="KW-0915">Sodium</keyword>
<keyword evidence="9 14" id="KW-0472">Membrane</keyword>
<keyword evidence="16" id="KW-1185">Reference proteome</keyword>
<dbReference type="PANTHER" id="PTHR28259:SF16">
    <property type="entry name" value="FLUORIDE-SPECIFIC ION CHANNEL FLUC 2"/>
    <property type="match status" value="1"/>
</dbReference>
<dbReference type="InterPro" id="IPR003691">
    <property type="entry name" value="FluC"/>
</dbReference>
<dbReference type="RefSeq" id="WP_205185934.1">
    <property type="nucleotide sequence ID" value="NZ_JAFBFC010000002.1"/>
</dbReference>
<dbReference type="EMBL" id="JAFBFC010000002">
    <property type="protein sequence ID" value="MBM7702725.1"/>
    <property type="molecule type" value="Genomic_DNA"/>
</dbReference>
<feature type="transmembrane region" description="Helical" evidence="14">
    <location>
        <begin position="103"/>
        <end position="128"/>
    </location>
</feature>
<comment type="subcellular location">
    <subcellularLocation>
        <location evidence="1 14">Cell membrane</location>
        <topology evidence="1 14">Multi-pass membrane protein</topology>
    </subcellularLocation>
</comment>
<dbReference type="Pfam" id="PF02537">
    <property type="entry name" value="CRCB"/>
    <property type="match status" value="1"/>
</dbReference>
<organism evidence="15 16">
    <name type="scientific">Priestia iocasae</name>
    <dbReference type="NCBI Taxonomy" id="2291674"/>
    <lineage>
        <taxon>Bacteria</taxon>
        <taxon>Bacillati</taxon>
        <taxon>Bacillota</taxon>
        <taxon>Bacilli</taxon>
        <taxon>Bacillales</taxon>
        <taxon>Bacillaceae</taxon>
        <taxon>Priestia</taxon>
    </lineage>
</organism>
<evidence type="ECO:0000256" key="14">
    <source>
        <dbReference type="HAMAP-Rule" id="MF_00454"/>
    </source>
</evidence>
<comment type="activity regulation">
    <text evidence="14">Na(+) is not transported, but it plays an essential structural role and its presence is essential for fluoride channel function.</text>
</comment>
<evidence type="ECO:0000256" key="9">
    <source>
        <dbReference type="ARBA" id="ARBA00023136"/>
    </source>
</evidence>
<feature type="binding site" evidence="14">
    <location>
        <position position="82"/>
    </location>
    <ligand>
        <name>Na(+)</name>
        <dbReference type="ChEBI" id="CHEBI:29101"/>
        <note>structural</note>
    </ligand>
</feature>
<evidence type="ECO:0000313" key="15">
    <source>
        <dbReference type="EMBL" id="MBM7702725.1"/>
    </source>
</evidence>
<dbReference type="HAMAP" id="MF_00454">
    <property type="entry name" value="FluC"/>
    <property type="match status" value="1"/>
</dbReference>
<name>A0ABS2QTK2_9BACI</name>
<evidence type="ECO:0000256" key="3">
    <source>
        <dbReference type="ARBA" id="ARBA00022475"/>
    </source>
</evidence>
<evidence type="ECO:0000256" key="7">
    <source>
        <dbReference type="ARBA" id="ARBA00023053"/>
    </source>
</evidence>
<comment type="caution">
    <text evidence="15">The sequence shown here is derived from an EMBL/GenBank/DDBJ whole genome shotgun (WGS) entry which is preliminary data.</text>
</comment>
<dbReference type="Proteomes" id="UP000809829">
    <property type="component" value="Unassembled WGS sequence"/>
</dbReference>